<evidence type="ECO:0000259" key="3">
    <source>
        <dbReference type="Pfam" id="PF23572"/>
    </source>
</evidence>
<evidence type="ECO:0000313" key="5">
    <source>
        <dbReference type="Proteomes" id="UP000053558"/>
    </source>
</evidence>
<feature type="region of interest" description="Disordered" evidence="1">
    <location>
        <begin position="1"/>
        <end position="20"/>
    </location>
</feature>
<keyword evidence="5" id="KW-1185">Reference proteome</keyword>
<protein>
    <recommendedName>
        <fullName evidence="6">GH3 auxin-responsive promoter</fullName>
    </recommendedName>
</protein>
<dbReference type="InterPro" id="IPR055377">
    <property type="entry name" value="GH3_M"/>
</dbReference>
<dbReference type="EMBL" id="JH711578">
    <property type="protein sequence ID" value="EIW81169.1"/>
    <property type="molecule type" value="Genomic_DNA"/>
</dbReference>
<dbReference type="KEGG" id="cput:CONPUDRAFT_104388"/>
<dbReference type="RefSeq" id="XP_007768579.1">
    <property type="nucleotide sequence ID" value="XM_007770389.1"/>
</dbReference>
<sequence>MASQDTEYAPPEMNIENAPAPVTELSPELLAALRKRSDTVLSYLVSTNSVSTFFKESDTLSSFRKALSTEDYSKLPEDLFEVFNSNVELSEYKHYQPFVSRFFEKPCKAADVENLMAPGMPFFIAHSSGTSGGATKHFPKYQHPKHMSTSTAQTMAASNPVSKTGGKNCVVYSLGYREVVAPVDEKDEPVAHMPVCLMSSGTIRMHIGMHQPKDQFYQKIKVPINTSPLAGSFIPDYKSFLFMHGLFALAERQTELINTMFSTIFRDLCRVLIEQYDVMVDCIEKGTIPDLPGTDHVHDNLMQFWKADPERAAELRKITNNTEEEGWLRRLWPGLSIVVAISSGSFGSVLPEITHYMGPEVNLRTLGINCSEAFLALAYDAKDKSLYKVVGSDDIIEYLDIDAPENASGLSPAWEAKIGKKYEVVLTTRDGFWRYRLGDIVEIVGYDPRDGQPIIHYLERRNVHIRLANEITTEAQLSAAVQSVSKELGNVSEFCVMPDYRYTTPRYAFYTETQKDIPGEASVIPAKLHKFLQSANENYLKDSNAGKIAVPSVHVLQPGTFGEYREWKIKTMNISSGQVKVPLVVWDDVTRKWLEEHRVQEVEAASA</sequence>
<dbReference type="Pfam" id="PF23571">
    <property type="entry name" value="GH3_M"/>
    <property type="match status" value="1"/>
</dbReference>
<accession>A0A5M3MPQ2</accession>
<dbReference type="OrthoDB" id="10004661at2759"/>
<evidence type="ECO:0000259" key="2">
    <source>
        <dbReference type="Pfam" id="PF23571"/>
    </source>
</evidence>
<dbReference type="Pfam" id="PF23572">
    <property type="entry name" value="GH3_C"/>
    <property type="match status" value="1"/>
</dbReference>
<dbReference type="InterPro" id="IPR055378">
    <property type="entry name" value="GH3_C"/>
</dbReference>
<comment type="caution">
    <text evidence="4">The sequence shown here is derived from an EMBL/GenBank/DDBJ whole genome shotgun (WGS) entry which is preliminary data.</text>
</comment>
<evidence type="ECO:0008006" key="6">
    <source>
        <dbReference type="Google" id="ProtNLM"/>
    </source>
</evidence>
<dbReference type="Pfam" id="PF03321">
    <property type="entry name" value="GH3"/>
    <property type="match status" value="1"/>
</dbReference>
<organism evidence="4 5">
    <name type="scientific">Coniophora puteana (strain RWD-64-598)</name>
    <name type="common">Brown rot fungus</name>
    <dbReference type="NCBI Taxonomy" id="741705"/>
    <lineage>
        <taxon>Eukaryota</taxon>
        <taxon>Fungi</taxon>
        <taxon>Dikarya</taxon>
        <taxon>Basidiomycota</taxon>
        <taxon>Agaricomycotina</taxon>
        <taxon>Agaricomycetes</taxon>
        <taxon>Agaricomycetidae</taxon>
        <taxon>Boletales</taxon>
        <taxon>Coniophorineae</taxon>
        <taxon>Coniophoraceae</taxon>
        <taxon>Coniophora</taxon>
    </lineage>
</organism>
<dbReference type="Proteomes" id="UP000053558">
    <property type="component" value="Unassembled WGS sequence"/>
</dbReference>
<proteinExistence type="predicted"/>
<feature type="domain" description="GH3 middle" evidence="2">
    <location>
        <begin position="396"/>
        <end position="446"/>
    </location>
</feature>
<reference evidence="5" key="1">
    <citation type="journal article" date="2012" name="Science">
        <title>The Paleozoic origin of enzymatic lignin decomposition reconstructed from 31 fungal genomes.</title>
        <authorList>
            <person name="Floudas D."/>
            <person name="Binder M."/>
            <person name="Riley R."/>
            <person name="Barry K."/>
            <person name="Blanchette R.A."/>
            <person name="Henrissat B."/>
            <person name="Martinez A.T."/>
            <person name="Otillar R."/>
            <person name="Spatafora J.W."/>
            <person name="Yadav J.S."/>
            <person name="Aerts A."/>
            <person name="Benoit I."/>
            <person name="Boyd A."/>
            <person name="Carlson A."/>
            <person name="Copeland A."/>
            <person name="Coutinho P.M."/>
            <person name="de Vries R.P."/>
            <person name="Ferreira P."/>
            <person name="Findley K."/>
            <person name="Foster B."/>
            <person name="Gaskell J."/>
            <person name="Glotzer D."/>
            <person name="Gorecki P."/>
            <person name="Heitman J."/>
            <person name="Hesse C."/>
            <person name="Hori C."/>
            <person name="Igarashi K."/>
            <person name="Jurgens J.A."/>
            <person name="Kallen N."/>
            <person name="Kersten P."/>
            <person name="Kohler A."/>
            <person name="Kuees U."/>
            <person name="Kumar T.K.A."/>
            <person name="Kuo A."/>
            <person name="LaButti K."/>
            <person name="Larrondo L.F."/>
            <person name="Lindquist E."/>
            <person name="Ling A."/>
            <person name="Lombard V."/>
            <person name="Lucas S."/>
            <person name="Lundell T."/>
            <person name="Martin R."/>
            <person name="McLaughlin D.J."/>
            <person name="Morgenstern I."/>
            <person name="Morin E."/>
            <person name="Murat C."/>
            <person name="Nagy L.G."/>
            <person name="Nolan M."/>
            <person name="Ohm R.A."/>
            <person name="Patyshakuliyeva A."/>
            <person name="Rokas A."/>
            <person name="Ruiz-Duenas F.J."/>
            <person name="Sabat G."/>
            <person name="Salamov A."/>
            <person name="Samejima M."/>
            <person name="Schmutz J."/>
            <person name="Slot J.C."/>
            <person name="St John F."/>
            <person name="Stenlid J."/>
            <person name="Sun H."/>
            <person name="Sun S."/>
            <person name="Syed K."/>
            <person name="Tsang A."/>
            <person name="Wiebenga A."/>
            <person name="Young D."/>
            <person name="Pisabarro A."/>
            <person name="Eastwood D.C."/>
            <person name="Martin F."/>
            <person name="Cullen D."/>
            <person name="Grigoriev I.V."/>
            <person name="Hibbett D.S."/>
        </authorList>
    </citation>
    <scope>NUCLEOTIDE SEQUENCE [LARGE SCALE GENOMIC DNA]</scope>
    <source>
        <strain evidence="5">RWD-64-598 SS2</strain>
    </source>
</reference>
<evidence type="ECO:0000313" key="4">
    <source>
        <dbReference type="EMBL" id="EIW81169.1"/>
    </source>
</evidence>
<dbReference type="AlphaFoldDB" id="A0A5M3MPQ2"/>
<dbReference type="PANTHER" id="PTHR31901">
    <property type="entry name" value="GH3 DOMAIN-CONTAINING PROTEIN"/>
    <property type="match status" value="1"/>
</dbReference>
<evidence type="ECO:0000256" key="1">
    <source>
        <dbReference type="SAM" id="MobiDB-lite"/>
    </source>
</evidence>
<dbReference type="InterPro" id="IPR004993">
    <property type="entry name" value="GH3"/>
</dbReference>
<name>A0A5M3MPQ2_CONPW</name>
<dbReference type="GO" id="GO:0005737">
    <property type="term" value="C:cytoplasm"/>
    <property type="evidence" value="ECO:0007669"/>
    <property type="project" value="TreeGrafter"/>
</dbReference>
<dbReference type="PANTHER" id="PTHR31901:SF9">
    <property type="entry name" value="GH3 DOMAIN-CONTAINING PROTEIN"/>
    <property type="match status" value="1"/>
</dbReference>
<dbReference type="GO" id="GO:0016881">
    <property type="term" value="F:acid-amino acid ligase activity"/>
    <property type="evidence" value="ECO:0007669"/>
    <property type="project" value="TreeGrafter"/>
</dbReference>
<dbReference type="OMA" id="LYWELAL"/>
<feature type="domain" description="GH3 C-terminal" evidence="3">
    <location>
        <begin position="476"/>
        <end position="585"/>
    </location>
</feature>
<gene>
    <name evidence="4" type="ORF">CONPUDRAFT_104388</name>
</gene>
<dbReference type="GeneID" id="19198480"/>